<keyword evidence="2" id="KW-1185">Reference proteome</keyword>
<name>A0A4R1ATK7_9BACI</name>
<dbReference type="EMBL" id="SJTH01000016">
    <property type="protein sequence ID" value="TCJ03518.1"/>
    <property type="molecule type" value="Genomic_DNA"/>
</dbReference>
<dbReference type="AlphaFoldDB" id="A0A4R1ATK7"/>
<dbReference type="STRING" id="1742358.GCA_001439605_05154"/>
<reference evidence="1 2" key="1">
    <citation type="submission" date="2019-03" db="EMBL/GenBank/DDBJ databases">
        <authorList>
            <person name="Jensen L."/>
            <person name="Storgaard J."/>
            <person name="Sulaj E."/>
            <person name="Schramm A."/>
            <person name="Marshall I.P.G."/>
        </authorList>
    </citation>
    <scope>NUCLEOTIDE SEQUENCE [LARGE SCALE GENOMIC DNA]</scope>
    <source>
        <strain evidence="1 2">2017H2G3</strain>
    </source>
</reference>
<dbReference type="GO" id="GO:0019441">
    <property type="term" value="P:L-tryptophan catabolic process to kynurenine"/>
    <property type="evidence" value="ECO:0007669"/>
    <property type="project" value="InterPro"/>
</dbReference>
<dbReference type="RefSeq" id="WP_131237330.1">
    <property type="nucleotide sequence ID" value="NZ_SJTH01000016.1"/>
</dbReference>
<dbReference type="InterPro" id="IPR007325">
    <property type="entry name" value="KFase/CYL"/>
</dbReference>
<accession>A0A4R1ATK7</accession>
<dbReference type="GO" id="GO:0004061">
    <property type="term" value="F:arylformamidase activity"/>
    <property type="evidence" value="ECO:0007669"/>
    <property type="project" value="InterPro"/>
</dbReference>
<dbReference type="Pfam" id="PF04199">
    <property type="entry name" value="Cyclase"/>
    <property type="match status" value="1"/>
</dbReference>
<dbReference type="Gene3D" id="3.50.30.50">
    <property type="entry name" value="Putative cyclase"/>
    <property type="match status" value="1"/>
</dbReference>
<evidence type="ECO:0000313" key="1">
    <source>
        <dbReference type="EMBL" id="TCJ03518.1"/>
    </source>
</evidence>
<dbReference type="SUPFAM" id="SSF102198">
    <property type="entry name" value="Putative cyclase"/>
    <property type="match status" value="1"/>
</dbReference>
<proteinExistence type="predicted"/>
<comment type="caution">
    <text evidence="1">The sequence shown here is derived from an EMBL/GenBank/DDBJ whole genome shotgun (WGS) entry which is preliminary data.</text>
</comment>
<organism evidence="1 2">
    <name type="scientific">Cytobacillus praedii</name>
    <dbReference type="NCBI Taxonomy" id="1742358"/>
    <lineage>
        <taxon>Bacteria</taxon>
        <taxon>Bacillati</taxon>
        <taxon>Bacillota</taxon>
        <taxon>Bacilli</taxon>
        <taxon>Bacillales</taxon>
        <taxon>Bacillaceae</taxon>
        <taxon>Cytobacillus</taxon>
    </lineage>
</organism>
<gene>
    <name evidence="1" type="ORF">E0Y62_13945</name>
</gene>
<dbReference type="OrthoDB" id="9796085at2"/>
<dbReference type="PANTHER" id="PTHR31118">
    <property type="entry name" value="CYCLASE-LIKE PROTEIN 2"/>
    <property type="match status" value="1"/>
</dbReference>
<sequence length="227" mass="25531">MGVKLVDLTQEIYHGMPVFPLHPTTMIFQNVSHEETLEKIGFPFATNNLIINEHGPTHSDATYEYDPNGKYIDEMPLEYFYGPAVCLDLSHIPVDRSITSRDLEAALSQSGQFIEKGDIVLLYTGHYNRSYGTDEWLTTYTGLDYQAAKWLAEKGVVNIGIDAPAIDHPDDSSYSGHLVCREYSMTNTENLCNLDQIVGMRFLYFGLPLRIRKGTGSPIRAVAVFIE</sequence>
<dbReference type="Proteomes" id="UP000293846">
    <property type="component" value="Unassembled WGS sequence"/>
</dbReference>
<dbReference type="PANTHER" id="PTHR31118:SF12">
    <property type="entry name" value="CYCLASE-LIKE PROTEIN 2"/>
    <property type="match status" value="1"/>
</dbReference>
<dbReference type="InterPro" id="IPR037175">
    <property type="entry name" value="KFase_sf"/>
</dbReference>
<evidence type="ECO:0000313" key="2">
    <source>
        <dbReference type="Proteomes" id="UP000293846"/>
    </source>
</evidence>
<protein>
    <submittedName>
        <fullName evidence="1">Cyclase family protein</fullName>
    </submittedName>
</protein>